<dbReference type="InterPro" id="IPR051396">
    <property type="entry name" value="Bact_Antivir_Def_Nuclease"/>
</dbReference>
<dbReference type="GO" id="GO:0005524">
    <property type="term" value="F:ATP binding"/>
    <property type="evidence" value="ECO:0007669"/>
    <property type="project" value="UniProtKB-KW"/>
</dbReference>
<dbReference type="Proteomes" id="UP000823612">
    <property type="component" value="Unassembled WGS sequence"/>
</dbReference>
<dbReference type="Gene3D" id="3.40.50.300">
    <property type="entry name" value="P-loop containing nucleotide triphosphate hydrolases"/>
    <property type="match status" value="1"/>
</dbReference>
<proteinExistence type="predicted"/>
<evidence type="ECO:0000313" key="1">
    <source>
        <dbReference type="EMBL" id="MBO8433582.1"/>
    </source>
</evidence>
<dbReference type="PANTHER" id="PTHR43581:SF2">
    <property type="entry name" value="EXCINUCLEASE ATPASE SUBUNIT"/>
    <property type="match status" value="1"/>
</dbReference>
<keyword evidence="1" id="KW-0067">ATP-binding</keyword>
<dbReference type="InterPro" id="IPR027417">
    <property type="entry name" value="P-loop_NTPase"/>
</dbReference>
<dbReference type="EMBL" id="JADIMZ010000153">
    <property type="protein sequence ID" value="MBO8433582.1"/>
    <property type="molecule type" value="Genomic_DNA"/>
</dbReference>
<dbReference type="PANTHER" id="PTHR43581">
    <property type="entry name" value="ATP/GTP PHOSPHATASE"/>
    <property type="match status" value="1"/>
</dbReference>
<sequence>MKELTIKNFGPIKTASLKLSRINVVIGPQSSGKSCVLKLACYCTWVEKRIEITQNPEFFNQDEKFVNELLRFHKLQGYAKDDFQLEYESDNMHFSYEHHCKRFSFKWKKQWNYKRSKVTYIPAERNLVAAIPNWFEVRMADDNIRSFMSDWETARRATREALPVLNLNVSYRYDPATHSDKVMVSEDQELDFTNTSSGLQSLIPLFVHLHYISSQIGIRAANESIEQSRENENIKALIDAYLESKHPYPAPSVVAEDLGGDTMPDKTSMNRFFSASTHLSLELNNPELYAEMHRLYQNYTVNQFCDIFLEEPEENLFPPTQSRLTDWLLDMAQGEQACHLFVATHSPYVVTSFLEKKNVDLALFFVQNQEGGNSIVKQASAEEIQEIYAYGVDVFFNIESFE</sequence>
<reference evidence="1" key="1">
    <citation type="submission" date="2020-10" db="EMBL/GenBank/DDBJ databases">
        <authorList>
            <person name="Gilroy R."/>
        </authorList>
    </citation>
    <scope>NUCLEOTIDE SEQUENCE</scope>
    <source>
        <strain evidence="1">2889</strain>
    </source>
</reference>
<keyword evidence="1" id="KW-0547">Nucleotide-binding</keyword>
<comment type="caution">
    <text evidence="1">The sequence shown here is derived from an EMBL/GenBank/DDBJ whole genome shotgun (WGS) entry which is preliminary data.</text>
</comment>
<evidence type="ECO:0000313" key="2">
    <source>
        <dbReference type="Proteomes" id="UP000823612"/>
    </source>
</evidence>
<dbReference type="SUPFAM" id="SSF52540">
    <property type="entry name" value="P-loop containing nucleoside triphosphate hydrolases"/>
    <property type="match status" value="1"/>
</dbReference>
<reference evidence="1" key="2">
    <citation type="journal article" date="2021" name="PeerJ">
        <title>Extensive microbial diversity within the chicken gut microbiome revealed by metagenomics and culture.</title>
        <authorList>
            <person name="Gilroy R."/>
            <person name="Ravi A."/>
            <person name="Getino M."/>
            <person name="Pursley I."/>
            <person name="Horton D.L."/>
            <person name="Alikhan N.F."/>
            <person name="Baker D."/>
            <person name="Gharbi K."/>
            <person name="Hall N."/>
            <person name="Watson M."/>
            <person name="Adriaenssens E.M."/>
            <person name="Foster-Nyarko E."/>
            <person name="Jarju S."/>
            <person name="Secka A."/>
            <person name="Antonio M."/>
            <person name="Oren A."/>
            <person name="Chaudhuri R.R."/>
            <person name="La Ragione R."/>
            <person name="Hildebrand F."/>
            <person name="Pallen M.J."/>
        </authorList>
    </citation>
    <scope>NUCLEOTIDE SEQUENCE</scope>
    <source>
        <strain evidence="1">2889</strain>
    </source>
</reference>
<name>A0A9D9H377_9BACT</name>
<protein>
    <submittedName>
        <fullName evidence="1">ATP-binding protein</fullName>
    </submittedName>
</protein>
<accession>A0A9D9H377</accession>
<gene>
    <name evidence="1" type="ORF">IAB08_09885</name>
</gene>
<organism evidence="1 2">
    <name type="scientific">Candidatus Pullibacteroides excrementavium</name>
    <dbReference type="NCBI Taxonomy" id="2840905"/>
    <lineage>
        <taxon>Bacteria</taxon>
        <taxon>Pseudomonadati</taxon>
        <taxon>Bacteroidota</taxon>
        <taxon>Bacteroidia</taxon>
        <taxon>Bacteroidales</taxon>
        <taxon>Candidatus Pullibacteroides</taxon>
    </lineage>
</organism>
<dbReference type="AlphaFoldDB" id="A0A9D9H377"/>